<dbReference type="InterPro" id="IPR036259">
    <property type="entry name" value="MFS_trans_sf"/>
</dbReference>
<feature type="transmembrane region" description="Helical" evidence="1">
    <location>
        <begin position="573"/>
        <end position="593"/>
    </location>
</feature>
<feature type="transmembrane region" description="Helical" evidence="1">
    <location>
        <begin position="667"/>
        <end position="688"/>
    </location>
</feature>
<keyword evidence="1" id="KW-1133">Transmembrane helix</keyword>
<accession>A0A5S9F775</accession>
<dbReference type="EMBL" id="AP019860">
    <property type="protein sequence ID" value="BBM87399.1"/>
    <property type="molecule type" value="Genomic_DNA"/>
</dbReference>
<dbReference type="KEGG" id="uam:UABAM_05808"/>
<feature type="transmembrane region" description="Helical" evidence="1">
    <location>
        <begin position="643"/>
        <end position="660"/>
    </location>
</feature>
<name>A0A5S9F775_UABAM</name>
<organism evidence="2 3">
    <name type="scientific">Uabimicrobium amorphum</name>
    <dbReference type="NCBI Taxonomy" id="2596890"/>
    <lineage>
        <taxon>Bacteria</taxon>
        <taxon>Pseudomonadati</taxon>
        <taxon>Planctomycetota</taxon>
        <taxon>Candidatus Uabimicrobiia</taxon>
        <taxon>Candidatus Uabimicrobiales</taxon>
        <taxon>Candidatus Uabimicrobiaceae</taxon>
        <taxon>Candidatus Uabimicrobium</taxon>
    </lineage>
</organism>
<feature type="transmembrane region" description="Helical" evidence="1">
    <location>
        <begin position="754"/>
        <end position="772"/>
    </location>
</feature>
<evidence type="ECO:0000313" key="3">
    <source>
        <dbReference type="Proteomes" id="UP000326354"/>
    </source>
</evidence>
<dbReference type="AlphaFoldDB" id="A0A5S9F775"/>
<evidence type="ECO:0000313" key="2">
    <source>
        <dbReference type="EMBL" id="BBM87399.1"/>
    </source>
</evidence>
<reference evidence="2 3" key="1">
    <citation type="submission" date="2019-08" db="EMBL/GenBank/DDBJ databases">
        <title>Complete genome sequence of Candidatus Uab amorphum.</title>
        <authorList>
            <person name="Shiratori T."/>
            <person name="Suzuki S."/>
            <person name="Kakizawa Y."/>
            <person name="Ishida K."/>
        </authorList>
    </citation>
    <scope>NUCLEOTIDE SEQUENCE [LARGE SCALE GENOMIC DNA]</scope>
    <source>
        <strain evidence="2 3">SRT547</strain>
    </source>
</reference>
<gene>
    <name evidence="2" type="ORF">UABAM_05808</name>
</gene>
<keyword evidence="1" id="KW-0812">Transmembrane</keyword>
<feature type="transmembrane region" description="Helical" evidence="1">
    <location>
        <begin position="605"/>
        <end position="623"/>
    </location>
</feature>
<proteinExistence type="predicted"/>
<feature type="transmembrane region" description="Helical" evidence="1">
    <location>
        <begin position="542"/>
        <end position="561"/>
    </location>
</feature>
<dbReference type="RefSeq" id="WP_151971421.1">
    <property type="nucleotide sequence ID" value="NZ_AP019860.1"/>
</dbReference>
<keyword evidence="1" id="KW-0472">Membrane</keyword>
<evidence type="ECO:0008006" key="4">
    <source>
        <dbReference type="Google" id="ProtNLM"/>
    </source>
</evidence>
<feature type="transmembrane region" description="Helical" evidence="1">
    <location>
        <begin position="511"/>
        <end position="530"/>
    </location>
</feature>
<protein>
    <recommendedName>
        <fullName evidence="4">MFS transporter</fullName>
    </recommendedName>
</protein>
<evidence type="ECO:0000256" key="1">
    <source>
        <dbReference type="SAM" id="Phobius"/>
    </source>
</evidence>
<feature type="transmembrane region" description="Helical" evidence="1">
    <location>
        <begin position="463"/>
        <end position="481"/>
    </location>
</feature>
<feature type="transmembrane region" description="Helical" evidence="1">
    <location>
        <begin position="488"/>
        <end position="505"/>
    </location>
</feature>
<feature type="transmembrane region" description="Helical" evidence="1">
    <location>
        <begin position="694"/>
        <end position="715"/>
    </location>
</feature>
<keyword evidence="3" id="KW-1185">Reference proteome</keyword>
<feature type="transmembrane region" description="Helical" evidence="1">
    <location>
        <begin position="727"/>
        <end position="748"/>
    </location>
</feature>
<sequence>MSIDFAKLALILGYADREKIFEAIREEVIVQECGLNKRLEHILYERNILKKESIQSLLWGLFCKRRIKLFPSRVVYCFTDRDDELFLQKVGISFQQLIENVRSKKRFRLENVDSAFPVKDLISATNIHRKLQDCSLQRTLLSILSARGSLKAQYRDLVENIEERRFSISSPLDVQNKNLTQTWSGKLFLQLLLIDKDSEKQKELQQCFATWKDLIAERQIDIRFSEYLFHQSVCDENLLLHAGIALHTLTNIDQIPRVYILHLKSKHKTAINEYLKNHSAKLQNSLQIPLEQMALYTDKQLQQSLFADKKPLDIYKKWKKQQRQKITKSFIPFSVRALDQDLQKQYTAQRRQFKTLPKKDMGNFVAEWSQTQVLPFCPTESFSIKDTPATVKDHTEYISLEKPEVGATGYLSIDATQEEIQFLSNKLEKSLRERKPIKTLLFIIFAASFSMAASLCAPLFQEHLMLLLLPFLLAIWCGRRLDHAKGKLTFTGGLYVFAISSYLAIEFPHYGWLVVQGAGYLYLSVSAWYCLYRWTTATNRTIVLIVFLHLLGFLSSYWWQYSDIESYKEYLPLIHALLCLLAIPLFYIAIPKLSYEDEITKEKNLFNSALVTPFLFGFFSVVFAKISMANIPKISLASSHEDLFSIFAGGIMSGVVIALFHKRSSVLWLRYISFLSIFMFVVSPFVIADKLFDSIFFLNAMLCGLLLPISISLILKNNESSVGETIGYLFLILLSGSLLAETITHLLFYNIAKFFLILSLLAIIHFYIMLIIPSKEIQHIEETRLGGLLRFLG</sequence>
<dbReference type="Proteomes" id="UP000326354">
    <property type="component" value="Chromosome"/>
</dbReference>
<dbReference type="SUPFAM" id="SSF103473">
    <property type="entry name" value="MFS general substrate transporter"/>
    <property type="match status" value="1"/>
</dbReference>